<gene>
    <name evidence="12" type="ordered locus">Palpr_2202</name>
</gene>
<dbReference type="PANTHER" id="PTHR33734:SF22">
    <property type="entry name" value="MEMBRANE-BOUND LYTIC MUREIN TRANSGLYCOSYLASE D"/>
    <property type="match status" value="1"/>
</dbReference>
<keyword evidence="4" id="KW-0677">Repeat</keyword>
<dbReference type="GO" id="GO:0008234">
    <property type="term" value="F:cysteine-type peptidase activity"/>
    <property type="evidence" value="ECO:0007669"/>
    <property type="project" value="UniProtKB-KW"/>
</dbReference>
<feature type="domain" description="LysM" evidence="10">
    <location>
        <begin position="390"/>
        <end position="433"/>
    </location>
</feature>
<keyword evidence="9" id="KW-0472">Membrane</keyword>
<dbReference type="HOGENOM" id="CLU_475548_0_0_10"/>
<feature type="domain" description="LysM" evidence="10">
    <location>
        <begin position="323"/>
        <end position="366"/>
    </location>
</feature>
<dbReference type="InterPro" id="IPR038765">
    <property type="entry name" value="Papain-like_cys_pep_sf"/>
</dbReference>
<keyword evidence="9" id="KW-1133">Transmembrane helix</keyword>
<evidence type="ECO:0000259" key="11">
    <source>
        <dbReference type="PROSITE" id="PS51935"/>
    </source>
</evidence>
<evidence type="ECO:0000259" key="10">
    <source>
        <dbReference type="PROSITE" id="PS51782"/>
    </source>
</evidence>
<dbReference type="PROSITE" id="PS51782">
    <property type="entry name" value="LYSM"/>
    <property type="match status" value="5"/>
</dbReference>
<dbReference type="Proteomes" id="UP000008718">
    <property type="component" value="Chromosome"/>
</dbReference>
<dbReference type="KEGG" id="ppn:Palpr_2202"/>
<dbReference type="SUPFAM" id="SSF54106">
    <property type="entry name" value="LysM domain"/>
    <property type="match status" value="5"/>
</dbReference>
<evidence type="ECO:0000256" key="8">
    <source>
        <dbReference type="SAM" id="MobiDB-lite"/>
    </source>
</evidence>
<evidence type="ECO:0000313" key="12">
    <source>
        <dbReference type="EMBL" id="ADQ80338.1"/>
    </source>
</evidence>
<feature type="domain" description="NlpC/P60" evidence="11">
    <location>
        <begin position="47"/>
        <end position="174"/>
    </location>
</feature>
<feature type="region of interest" description="Disordered" evidence="8">
    <location>
        <begin position="287"/>
        <end position="323"/>
    </location>
</feature>
<keyword evidence="7" id="KW-0961">Cell wall biogenesis/degradation</keyword>
<feature type="domain" description="LysM" evidence="10">
    <location>
        <begin position="234"/>
        <end position="277"/>
    </location>
</feature>
<dbReference type="Gene3D" id="3.90.1720.10">
    <property type="entry name" value="endopeptidase domain like (from Nostoc punctiforme)"/>
    <property type="match status" value="1"/>
</dbReference>
<dbReference type="EMBL" id="CP002345">
    <property type="protein sequence ID" value="ADQ80338.1"/>
    <property type="molecule type" value="Genomic_DNA"/>
</dbReference>
<feature type="transmembrane region" description="Helical" evidence="9">
    <location>
        <begin position="7"/>
        <end position="27"/>
    </location>
</feature>
<evidence type="ECO:0000256" key="1">
    <source>
        <dbReference type="ARBA" id="ARBA00007074"/>
    </source>
</evidence>
<sequence>MPLQKHTYIIISLFIIMLSPFANLQALTNQYFASDSTRVDYISKNHSAVADSIINYGKLFLNTPYRYGSTGVSSFDCSGFTSYVYRNFGYDLGRSSVDQSRQFSQVDKNELKAGDLVFFSGRRRSKNVGHVGIVVSAGNGEFNFIHAAVHNGVTISNSKEAYYTKRFLKASRVIGATPILTAVHKFFTKTFSNDEPAAKQTPAKTQVQNFAANQPQAALQATTPVKKTRKIPAEYHTVKSGETLSSIALQYGLTIAELKKKNKIKGNKLKLKQKIKVKDEETVVETINQPATNAPQIAESKNTSGKADAQKSNNEATAKSNDISHKVKKGETLYSIARQYNLSVDELKKINDIPNGKIRPGQELKVAQQQADRPAKNAEIAKVEPSQKSGTHKVTSGESLYSIAKMHGITVDELKRINNIPTGKIRPGQELKLSDDGDKNKNAVAEKVENKPSPKNETTANANTVNYKVKKGESLITIANDNNITVEELKKMNNLSDSKIKAGQELKLTQTTEKSQTFKNHAESKTIQHKVKSGESYYSIAKDYGCTVDDLKEWNKKTGNKIKPGDKIIVRPN</sequence>
<dbReference type="Gene3D" id="3.10.350.10">
    <property type="entry name" value="LysM domain"/>
    <property type="match status" value="5"/>
</dbReference>
<keyword evidence="9" id="KW-0812">Transmembrane</keyword>
<name>E4T6J4_PALPW</name>
<evidence type="ECO:0000256" key="6">
    <source>
        <dbReference type="ARBA" id="ARBA00022807"/>
    </source>
</evidence>
<evidence type="ECO:0000256" key="9">
    <source>
        <dbReference type="SAM" id="Phobius"/>
    </source>
</evidence>
<evidence type="ECO:0000256" key="4">
    <source>
        <dbReference type="ARBA" id="ARBA00022737"/>
    </source>
</evidence>
<feature type="compositionally biased region" description="Basic and acidic residues" evidence="8">
    <location>
        <begin position="373"/>
        <end position="382"/>
    </location>
</feature>
<dbReference type="eggNOG" id="COG1388">
    <property type="taxonomic scope" value="Bacteria"/>
</dbReference>
<feature type="domain" description="LysM" evidence="10">
    <location>
        <begin position="465"/>
        <end position="508"/>
    </location>
</feature>
<dbReference type="SMART" id="SM00257">
    <property type="entry name" value="LysM"/>
    <property type="match status" value="5"/>
</dbReference>
<dbReference type="GO" id="GO:0006508">
    <property type="term" value="P:proteolysis"/>
    <property type="evidence" value="ECO:0007669"/>
    <property type="project" value="UniProtKB-KW"/>
</dbReference>
<dbReference type="GO" id="GO:0008932">
    <property type="term" value="F:lytic endotransglycosylase activity"/>
    <property type="evidence" value="ECO:0007669"/>
    <property type="project" value="TreeGrafter"/>
</dbReference>
<feature type="compositionally biased region" description="Polar residues" evidence="8">
    <location>
        <begin position="287"/>
        <end position="321"/>
    </location>
</feature>
<evidence type="ECO:0000256" key="5">
    <source>
        <dbReference type="ARBA" id="ARBA00022801"/>
    </source>
</evidence>
<dbReference type="eggNOG" id="COG0791">
    <property type="taxonomic scope" value="Bacteria"/>
</dbReference>
<dbReference type="RefSeq" id="WP_013445707.1">
    <property type="nucleotide sequence ID" value="NC_014734.1"/>
</dbReference>
<keyword evidence="3" id="KW-0732">Signal</keyword>
<comment type="similarity">
    <text evidence="1">Belongs to the peptidase C40 family.</text>
</comment>
<dbReference type="PANTHER" id="PTHR33734">
    <property type="entry name" value="LYSM DOMAIN-CONTAINING GPI-ANCHORED PROTEIN 2"/>
    <property type="match status" value="1"/>
</dbReference>
<feature type="compositionally biased region" description="Polar residues" evidence="8">
    <location>
        <begin position="386"/>
        <end position="395"/>
    </location>
</feature>
<dbReference type="AlphaFoldDB" id="E4T6J4"/>
<feature type="domain" description="LysM" evidence="10">
    <location>
        <begin position="527"/>
        <end position="570"/>
    </location>
</feature>
<dbReference type="GO" id="GO:0071555">
    <property type="term" value="P:cell wall organization"/>
    <property type="evidence" value="ECO:0007669"/>
    <property type="project" value="UniProtKB-KW"/>
</dbReference>
<evidence type="ECO:0000256" key="2">
    <source>
        <dbReference type="ARBA" id="ARBA00022670"/>
    </source>
</evidence>
<dbReference type="Pfam" id="PF01476">
    <property type="entry name" value="LysM"/>
    <property type="match status" value="5"/>
</dbReference>
<protein>
    <submittedName>
        <fullName evidence="12">NLP/P60 protein</fullName>
    </submittedName>
</protein>
<feature type="region of interest" description="Disordered" evidence="8">
    <location>
        <begin position="372"/>
        <end position="395"/>
    </location>
</feature>
<dbReference type="SUPFAM" id="SSF54001">
    <property type="entry name" value="Cysteine proteinases"/>
    <property type="match status" value="1"/>
</dbReference>
<proteinExistence type="inferred from homology"/>
<dbReference type="Pfam" id="PF00877">
    <property type="entry name" value="NLPC_P60"/>
    <property type="match status" value="1"/>
</dbReference>
<keyword evidence="5" id="KW-0378">Hydrolase</keyword>
<dbReference type="InterPro" id="IPR000064">
    <property type="entry name" value="NLP_P60_dom"/>
</dbReference>
<reference evidence="12 13" key="2">
    <citation type="journal article" date="2011" name="Stand. Genomic Sci.">
        <title>Complete genome sequence of Paludibacter propionicigenes type strain (WB4).</title>
        <authorList>
            <person name="Gronow S."/>
            <person name="Munk C."/>
            <person name="Lapidus A."/>
            <person name="Nolan M."/>
            <person name="Lucas S."/>
            <person name="Hammon N."/>
            <person name="Deshpande S."/>
            <person name="Cheng J.F."/>
            <person name="Tapia R."/>
            <person name="Han C."/>
            <person name="Goodwin L."/>
            <person name="Pitluck S."/>
            <person name="Liolios K."/>
            <person name="Ivanova N."/>
            <person name="Mavromatis K."/>
            <person name="Mikhailova N."/>
            <person name="Pati A."/>
            <person name="Chen A."/>
            <person name="Palaniappan K."/>
            <person name="Land M."/>
            <person name="Hauser L."/>
            <person name="Chang Y.J."/>
            <person name="Jeffries C.D."/>
            <person name="Brambilla E."/>
            <person name="Rohde M."/>
            <person name="Goker M."/>
            <person name="Detter J.C."/>
            <person name="Woyke T."/>
            <person name="Bristow J."/>
            <person name="Eisen J.A."/>
            <person name="Markowitz V."/>
            <person name="Hugenholtz P."/>
            <person name="Kyrpides N.C."/>
            <person name="Klenk H.P."/>
        </authorList>
    </citation>
    <scope>NUCLEOTIDE SEQUENCE [LARGE SCALE GENOMIC DNA]</scope>
    <source>
        <strain evidence="13">DSM 17365 / JCM 13257 / WB4</strain>
    </source>
</reference>
<evidence type="ECO:0000256" key="7">
    <source>
        <dbReference type="ARBA" id="ARBA00023316"/>
    </source>
</evidence>
<dbReference type="InterPro" id="IPR036779">
    <property type="entry name" value="LysM_dom_sf"/>
</dbReference>
<evidence type="ECO:0000313" key="13">
    <source>
        <dbReference type="Proteomes" id="UP000008718"/>
    </source>
</evidence>
<keyword evidence="2" id="KW-0645">Protease</keyword>
<dbReference type="PROSITE" id="PS51935">
    <property type="entry name" value="NLPC_P60"/>
    <property type="match status" value="1"/>
</dbReference>
<dbReference type="InterPro" id="IPR018392">
    <property type="entry name" value="LysM"/>
</dbReference>
<evidence type="ECO:0000256" key="3">
    <source>
        <dbReference type="ARBA" id="ARBA00022729"/>
    </source>
</evidence>
<dbReference type="STRING" id="694427.Palpr_2202"/>
<dbReference type="CDD" id="cd00118">
    <property type="entry name" value="LysM"/>
    <property type="match status" value="5"/>
</dbReference>
<keyword evidence="13" id="KW-1185">Reference proteome</keyword>
<organism evidence="12 13">
    <name type="scientific">Paludibacter propionicigenes (strain DSM 17365 / JCM 13257 / WB4)</name>
    <dbReference type="NCBI Taxonomy" id="694427"/>
    <lineage>
        <taxon>Bacteria</taxon>
        <taxon>Pseudomonadati</taxon>
        <taxon>Bacteroidota</taxon>
        <taxon>Bacteroidia</taxon>
        <taxon>Bacteroidales</taxon>
        <taxon>Paludibacteraceae</taxon>
        <taxon>Paludibacter</taxon>
    </lineage>
</organism>
<accession>E4T6J4</accession>
<reference key="1">
    <citation type="submission" date="2010-11" db="EMBL/GenBank/DDBJ databases">
        <title>The complete genome of Paludibacter propionicigenes DSM 17365.</title>
        <authorList>
            <consortium name="US DOE Joint Genome Institute (JGI-PGF)"/>
            <person name="Lucas S."/>
            <person name="Copeland A."/>
            <person name="Lapidus A."/>
            <person name="Bruce D."/>
            <person name="Goodwin L."/>
            <person name="Pitluck S."/>
            <person name="Kyrpides N."/>
            <person name="Mavromatis K."/>
            <person name="Ivanova N."/>
            <person name="Munk A.C."/>
            <person name="Brettin T."/>
            <person name="Detter J.C."/>
            <person name="Han C."/>
            <person name="Tapia R."/>
            <person name="Land M."/>
            <person name="Hauser L."/>
            <person name="Markowitz V."/>
            <person name="Cheng J.-F."/>
            <person name="Hugenholtz P."/>
            <person name="Woyke T."/>
            <person name="Wu D."/>
            <person name="Gronow S."/>
            <person name="Wellnitz S."/>
            <person name="Brambilla E."/>
            <person name="Klenk H.-P."/>
            <person name="Eisen J.A."/>
        </authorList>
    </citation>
    <scope>NUCLEOTIDE SEQUENCE</scope>
    <source>
        <strain>WB4</strain>
    </source>
</reference>
<keyword evidence="6" id="KW-0788">Thiol protease</keyword>